<evidence type="ECO:0000259" key="3">
    <source>
        <dbReference type="PROSITE" id="PS51710"/>
    </source>
</evidence>
<dbReference type="GO" id="GO:0003924">
    <property type="term" value="F:GTPase activity"/>
    <property type="evidence" value="ECO:0007669"/>
    <property type="project" value="InterPro"/>
</dbReference>
<dbReference type="Proteomes" id="UP000053477">
    <property type="component" value="Unassembled WGS sequence"/>
</dbReference>
<dbReference type="PANTHER" id="PTHR11702">
    <property type="entry name" value="DEVELOPMENTALLY REGULATED GTP-BINDING PROTEIN-RELATED"/>
    <property type="match status" value="1"/>
</dbReference>
<proteinExistence type="predicted"/>
<gene>
    <name evidence="5" type="ORF">SCHPADRAFT_824637</name>
</gene>
<sequence>MLCNGPLTRYLGRYASLQSCRTRTFHFRWSSSVATEFEGTTDEDAYRRQRKTEWKRRQGGQSFLDHLIISVRGGKGGNGCAAFNREKFVPYGPPSGGNGGRGGDVYILPTTELTTLSTVAKRVKGNPGGHGKGAWMNGRAGEPTIVRVPVGTVIRELPADDPRRAHDAWEAEEDGLAHLSDEERTRKMRERRWVHYPGAEEDNVERDAFKEAERQLYRHERDKRLARLEMKPEPIFLDLAKEDLAEGTGTVVPTEGLGYLIASGGDGGLGNPTFLTANNRAPKFATRGTDGHRITLELELKILADIGLVGYPNAGKSTLLRALTAGGAQTEIAGYAFTTLNPTVAVVRMTDDGRIVNSVDEELVFEETIVEEQLIEERMRRGELANALTRNQILLTKGAADDGDNLLQEETFRFTVSDNPGLISRASENVGLGHSFLRGIERSLALVYVVDLQGPTPEEELKVLREELEAYKPGLSSKARLVIANKADLLSSDNNVDLEAARAKLKRLEEFVKSDFSTGPDQTPLDVIPTSAKYSQNLQKVLINMRMYVEEARGQSL</sequence>
<dbReference type="EMBL" id="KQ085928">
    <property type="protein sequence ID" value="KLO15504.1"/>
    <property type="molecule type" value="Genomic_DNA"/>
</dbReference>
<evidence type="ECO:0000256" key="1">
    <source>
        <dbReference type="ARBA" id="ARBA00022741"/>
    </source>
</evidence>
<organism evidence="5 6">
    <name type="scientific">Schizopora paradoxa</name>
    <dbReference type="NCBI Taxonomy" id="27342"/>
    <lineage>
        <taxon>Eukaryota</taxon>
        <taxon>Fungi</taxon>
        <taxon>Dikarya</taxon>
        <taxon>Basidiomycota</taxon>
        <taxon>Agaricomycotina</taxon>
        <taxon>Agaricomycetes</taxon>
        <taxon>Hymenochaetales</taxon>
        <taxon>Schizoporaceae</taxon>
        <taxon>Schizopora</taxon>
    </lineage>
</organism>
<dbReference type="InterPro" id="IPR045086">
    <property type="entry name" value="OBG_GTPase"/>
</dbReference>
<keyword evidence="2" id="KW-0342">GTP-binding</keyword>
<dbReference type="GO" id="GO:0042254">
    <property type="term" value="P:ribosome biogenesis"/>
    <property type="evidence" value="ECO:0007669"/>
    <property type="project" value="UniProtKB-UniRule"/>
</dbReference>
<evidence type="ECO:0000259" key="4">
    <source>
        <dbReference type="PROSITE" id="PS51883"/>
    </source>
</evidence>
<dbReference type="InParanoid" id="A0A0H2RUH7"/>
<evidence type="ECO:0000313" key="5">
    <source>
        <dbReference type="EMBL" id="KLO15504.1"/>
    </source>
</evidence>
<dbReference type="FunCoup" id="A0A0H2RUH7">
    <property type="interactions" value="380"/>
</dbReference>
<dbReference type="SUPFAM" id="SSF82051">
    <property type="entry name" value="Obg GTP-binding protein N-terminal domain"/>
    <property type="match status" value="1"/>
</dbReference>
<dbReference type="STRING" id="27342.A0A0H2RUH7"/>
<dbReference type="OrthoDB" id="347018at2759"/>
<evidence type="ECO:0000256" key="2">
    <source>
        <dbReference type="ARBA" id="ARBA00023134"/>
    </source>
</evidence>
<dbReference type="InterPro" id="IPR031167">
    <property type="entry name" value="G_OBG"/>
</dbReference>
<dbReference type="GO" id="GO:0005525">
    <property type="term" value="F:GTP binding"/>
    <property type="evidence" value="ECO:0007669"/>
    <property type="project" value="UniProtKB-KW"/>
</dbReference>
<dbReference type="GO" id="GO:0005739">
    <property type="term" value="C:mitochondrion"/>
    <property type="evidence" value="ECO:0007669"/>
    <property type="project" value="TreeGrafter"/>
</dbReference>
<dbReference type="InterPro" id="IPR006169">
    <property type="entry name" value="GTP1_OBG_dom"/>
</dbReference>
<feature type="domain" description="OBG-type G" evidence="3">
    <location>
        <begin position="304"/>
        <end position="550"/>
    </location>
</feature>
<dbReference type="InterPro" id="IPR036726">
    <property type="entry name" value="GTP1_OBG_dom_sf"/>
</dbReference>
<name>A0A0H2RUH7_9AGAM</name>
<dbReference type="Pfam" id="PF01018">
    <property type="entry name" value="GTP1_OBG"/>
    <property type="match status" value="2"/>
</dbReference>
<dbReference type="CDD" id="cd01898">
    <property type="entry name" value="Obg"/>
    <property type="match status" value="1"/>
</dbReference>
<dbReference type="Pfam" id="PF01926">
    <property type="entry name" value="MMR_HSR1"/>
    <property type="match status" value="1"/>
</dbReference>
<dbReference type="InterPro" id="IPR027417">
    <property type="entry name" value="P-loop_NTPase"/>
</dbReference>
<feature type="domain" description="Obg" evidence="4">
    <location>
        <begin position="61"/>
        <end position="303"/>
    </location>
</feature>
<dbReference type="InterPro" id="IPR006073">
    <property type="entry name" value="GTP-bd"/>
</dbReference>
<dbReference type="Gene3D" id="3.40.50.300">
    <property type="entry name" value="P-loop containing nucleotide triphosphate hydrolases"/>
    <property type="match status" value="1"/>
</dbReference>
<protein>
    <submittedName>
        <fullName evidence="5">GTP-binding protein Obg/CgtA</fullName>
    </submittedName>
</protein>
<dbReference type="Gene3D" id="2.70.210.12">
    <property type="entry name" value="GTP1/OBG domain"/>
    <property type="match status" value="1"/>
</dbReference>
<accession>A0A0H2RUH7</accession>
<dbReference type="PROSITE" id="PS51883">
    <property type="entry name" value="OBG"/>
    <property type="match status" value="1"/>
</dbReference>
<dbReference type="AlphaFoldDB" id="A0A0H2RUH7"/>
<dbReference type="PANTHER" id="PTHR11702:SF31">
    <property type="entry name" value="MITOCHONDRIAL RIBOSOME-ASSOCIATED GTPASE 2"/>
    <property type="match status" value="1"/>
</dbReference>
<keyword evidence="6" id="KW-1185">Reference proteome</keyword>
<keyword evidence="1" id="KW-0547">Nucleotide-binding</keyword>
<reference evidence="5 6" key="1">
    <citation type="submission" date="2015-04" db="EMBL/GenBank/DDBJ databases">
        <title>Complete genome sequence of Schizopora paradoxa KUC8140, a cosmopolitan wood degrader in East Asia.</title>
        <authorList>
            <consortium name="DOE Joint Genome Institute"/>
            <person name="Min B."/>
            <person name="Park H."/>
            <person name="Jang Y."/>
            <person name="Kim J.-J."/>
            <person name="Kim K.H."/>
            <person name="Pangilinan J."/>
            <person name="Lipzen A."/>
            <person name="Riley R."/>
            <person name="Grigoriev I.V."/>
            <person name="Spatafora J.W."/>
            <person name="Choi I.-G."/>
        </authorList>
    </citation>
    <scope>NUCLEOTIDE SEQUENCE [LARGE SCALE GENOMIC DNA]</scope>
    <source>
        <strain evidence="5 6">KUC8140</strain>
    </source>
</reference>
<dbReference type="SUPFAM" id="SSF52540">
    <property type="entry name" value="P-loop containing nucleoside triphosphate hydrolases"/>
    <property type="match status" value="1"/>
</dbReference>
<dbReference type="PROSITE" id="PS51710">
    <property type="entry name" value="G_OBG"/>
    <property type="match status" value="1"/>
</dbReference>
<evidence type="ECO:0000313" key="6">
    <source>
        <dbReference type="Proteomes" id="UP000053477"/>
    </source>
</evidence>